<evidence type="ECO:0000259" key="6">
    <source>
        <dbReference type="Pfam" id="PF00916"/>
    </source>
</evidence>
<accession>A0ABQ1EV18</accession>
<keyword evidence="3 5" id="KW-1133">Transmembrane helix</keyword>
<evidence type="ECO:0000256" key="2">
    <source>
        <dbReference type="ARBA" id="ARBA00022692"/>
    </source>
</evidence>
<feature type="transmembrane region" description="Helical" evidence="5">
    <location>
        <begin position="34"/>
        <end position="55"/>
    </location>
</feature>
<comment type="subcellular location">
    <subcellularLocation>
        <location evidence="1">Membrane</location>
        <topology evidence="1">Multi-pass membrane protein</topology>
    </subcellularLocation>
</comment>
<dbReference type="RefSeq" id="WP_189014163.1">
    <property type="nucleotide sequence ID" value="NZ_BMHE01000020.1"/>
</dbReference>
<evidence type="ECO:0000256" key="3">
    <source>
        <dbReference type="ARBA" id="ARBA00022989"/>
    </source>
</evidence>
<dbReference type="InterPro" id="IPR011547">
    <property type="entry name" value="SLC26A/SulP_dom"/>
</dbReference>
<evidence type="ECO:0000256" key="4">
    <source>
        <dbReference type="ARBA" id="ARBA00023136"/>
    </source>
</evidence>
<evidence type="ECO:0000313" key="8">
    <source>
        <dbReference type="Proteomes" id="UP000615455"/>
    </source>
</evidence>
<organism evidence="7 8">
    <name type="scientific">Paenibacillus marchantiophytorum</name>
    <dbReference type="NCBI Taxonomy" id="1619310"/>
    <lineage>
        <taxon>Bacteria</taxon>
        <taxon>Bacillati</taxon>
        <taxon>Bacillota</taxon>
        <taxon>Bacilli</taxon>
        <taxon>Bacillales</taxon>
        <taxon>Paenibacillaceae</taxon>
        <taxon>Paenibacillus</taxon>
    </lineage>
</organism>
<dbReference type="Pfam" id="PF00916">
    <property type="entry name" value="Sulfate_transp"/>
    <property type="match status" value="1"/>
</dbReference>
<protein>
    <recommendedName>
        <fullName evidence="6">SLC26A/SulP transporter domain-containing protein</fullName>
    </recommendedName>
</protein>
<reference evidence="8" key="1">
    <citation type="journal article" date="2019" name="Int. J. Syst. Evol. Microbiol.">
        <title>The Global Catalogue of Microorganisms (GCM) 10K type strain sequencing project: providing services to taxonomists for standard genome sequencing and annotation.</title>
        <authorList>
            <consortium name="The Broad Institute Genomics Platform"/>
            <consortium name="The Broad Institute Genome Sequencing Center for Infectious Disease"/>
            <person name="Wu L."/>
            <person name="Ma J."/>
        </authorList>
    </citation>
    <scope>NUCLEOTIDE SEQUENCE [LARGE SCALE GENOMIC DNA]</scope>
    <source>
        <strain evidence="8">CGMCC 1.15043</strain>
    </source>
</reference>
<name>A0ABQ1EV18_9BACL</name>
<dbReference type="EMBL" id="BMHE01000020">
    <property type="protein sequence ID" value="GFZ88623.1"/>
    <property type="molecule type" value="Genomic_DNA"/>
</dbReference>
<comment type="caution">
    <text evidence="7">The sequence shown here is derived from an EMBL/GenBank/DDBJ whole genome shotgun (WGS) entry which is preliminary data.</text>
</comment>
<proteinExistence type="predicted"/>
<dbReference type="Proteomes" id="UP000615455">
    <property type="component" value="Unassembled WGS sequence"/>
</dbReference>
<feature type="domain" description="SLC26A/SulP transporter" evidence="6">
    <location>
        <begin position="5"/>
        <end position="43"/>
    </location>
</feature>
<evidence type="ECO:0000313" key="7">
    <source>
        <dbReference type="EMBL" id="GFZ88623.1"/>
    </source>
</evidence>
<evidence type="ECO:0000256" key="5">
    <source>
        <dbReference type="SAM" id="Phobius"/>
    </source>
</evidence>
<keyword evidence="2 5" id="KW-0812">Transmembrane</keyword>
<keyword evidence="4 5" id="KW-0472">Membrane</keyword>
<sequence length="76" mass="8140">MFNVRADVLAGLTATLALIPDSLAFSFIAGVNPMVGMLLIVTFGNVVALIPMACFNRCDADGLLRNFRLEICRGHA</sequence>
<keyword evidence="8" id="KW-1185">Reference proteome</keyword>
<evidence type="ECO:0000256" key="1">
    <source>
        <dbReference type="ARBA" id="ARBA00004141"/>
    </source>
</evidence>
<gene>
    <name evidence="7" type="ORF">GCM10008018_38360</name>
</gene>